<gene>
    <name evidence="7" type="ORF">HHI36_014036</name>
</gene>
<keyword evidence="5" id="KW-0325">Glycoprotein</keyword>
<comment type="similarity">
    <text evidence="2">Belongs to the GILT family.</text>
</comment>
<comment type="caution">
    <text evidence="7">The sequence shown here is derived from an EMBL/GenBank/DDBJ whole genome shotgun (WGS) entry which is preliminary data.</text>
</comment>
<keyword evidence="8" id="KW-1185">Reference proteome</keyword>
<evidence type="ECO:0000313" key="7">
    <source>
        <dbReference type="EMBL" id="KAL3272566.1"/>
    </source>
</evidence>
<evidence type="ECO:0000313" key="8">
    <source>
        <dbReference type="Proteomes" id="UP001516400"/>
    </source>
</evidence>
<evidence type="ECO:0008006" key="9">
    <source>
        <dbReference type="Google" id="ProtNLM"/>
    </source>
</evidence>
<proteinExistence type="inferred from homology"/>
<evidence type="ECO:0000256" key="3">
    <source>
        <dbReference type="ARBA" id="ARBA00022525"/>
    </source>
</evidence>
<evidence type="ECO:0000256" key="5">
    <source>
        <dbReference type="ARBA" id="ARBA00023180"/>
    </source>
</evidence>
<dbReference type="Gene3D" id="3.40.30.10">
    <property type="entry name" value="Glutaredoxin"/>
    <property type="match status" value="1"/>
</dbReference>
<evidence type="ECO:0000256" key="2">
    <source>
        <dbReference type="ARBA" id="ARBA00005679"/>
    </source>
</evidence>
<feature type="signal peptide" evidence="6">
    <location>
        <begin position="1"/>
        <end position="20"/>
    </location>
</feature>
<protein>
    <recommendedName>
        <fullName evidence="9">Gamma-interferon-inducible lysosomal thiol reductase</fullName>
    </recommendedName>
</protein>
<dbReference type="InterPro" id="IPR004911">
    <property type="entry name" value="Interferon-induced_GILT"/>
</dbReference>
<dbReference type="SUPFAM" id="SSF52833">
    <property type="entry name" value="Thioredoxin-like"/>
    <property type="match status" value="1"/>
</dbReference>
<dbReference type="AlphaFoldDB" id="A0ABD2N1M2"/>
<dbReference type="PANTHER" id="PTHR13234">
    <property type="entry name" value="GAMMA-INTERFERON INDUCIBLE LYSOSOMAL THIOL REDUCTASE GILT"/>
    <property type="match status" value="1"/>
</dbReference>
<comment type="subcellular location">
    <subcellularLocation>
        <location evidence="1">Secreted</location>
    </subcellularLocation>
</comment>
<accession>A0ABD2N1M2</accession>
<dbReference type="PANTHER" id="PTHR13234:SF8">
    <property type="entry name" value="GAMMA-INTERFERON-INDUCIBLE LYSOSOMAL THIOL REDUCTASE"/>
    <property type="match status" value="1"/>
</dbReference>
<keyword evidence="4 6" id="KW-0732">Signal</keyword>
<name>A0ABD2N1M2_9CUCU</name>
<keyword evidence="3" id="KW-0964">Secreted</keyword>
<evidence type="ECO:0000256" key="1">
    <source>
        <dbReference type="ARBA" id="ARBA00004613"/>
    </source>
</evidence>
<dbReference type="InterPro" id="IPR036249">
    <property type="entry name" value="Thioredoxin-like_sf"/>
</dbReference>
<evidence type="ECO:0000256" key="6">
    <source>
        <dbReference type="SAM" id="SignalP"/>
    </source>
</evidence>
<feature type="chain" id="PRO_5044783267" description="Gamma-interferon-inducible lysosomal thiol reductase" evidence="6">
    <location>
        <begin position="21"/>
        <end position="211"/>
    </location>
</feature>
<sequence>MNFISVSCLLLCGVFACVHSISDNTTVRVSIYYECLCPDSINFINNQLYPNYQNLKDKITVDFVPYGKASQTKSSEGSWTFRCQHGPDECRGNKYQACALDQKRGQDNDVKLVNCIMALADPSDPDEIKDCAVNNGYNWSTITTCYESNRASELLALYGQRTLNVSPKIRFIPTIIFDGQFDQDLQNESLYNFLGATCSKIPKPTPDVCKG</sequence>
<organism evidence="7 8">
    <name type="scientific">Cryptolaemus montrouzieri</name>
    <dbReference type="NCBI Taxonomy" id="559131"/>
    <lineage>
        <taxon>Eukaryota</taxon>
        <taxon>Metazoa</taxon>
        <taxon>Ecdysozoa</taxon>
        <taxon>Arthropoda</taxon>
        <taxon>Hexapoda</taxon>
        <taxon>Insecta</taxon>
        <taxon>Pterygota</taxon>
        <taxon>Neoptera</taxon>
        <taxon>Endopterygota</taxon>
        <taxon>Coleoptera</taxon>
        <taxon>Polyphaga</taxon>
        <taxon>Cucujiformia</taxon>
        <taxon>Coccinelloidea</taxon>
        <taxon>Coccinellidae</taxon>
        <taxon>Scymninae</taxon>
        <taxon>Scymnini</taxon>
        <taxon>Cryptolaemus</taxon>
    </lineage>
</organism>
<dbReference type="GO" id="GO:0005576">
    <property type="term" value="C:extracellular region"/>
    <property type="evidence" value="ECO:0007669"/>
    <property type="project" value="UniProtKB-SubCell"/>
</dbReference>
<dbReference type="EMBL" id="JABFTP020000062">
    <property type="protein sequence ID" value="KAL3272566.1"/>
    <property type="molecule type" value="Genomic_DNA"/>
</dbReference>
<reference evidence="7 8" key="1">
    <citation type="journal article" date="2021" name="BMC Biol.">
        <title>Horizontally acquired antibacterial genes associated with adaptive radiation of ladybird beetles.</title>
        <authorList>
            <person name="Li H.S."/>
            <person name="Tang X.F."/>
            <person name="Huang Y.H."/>
            <person name="Xu Z.Y."/>
            <person name="Chen M.L."/>
            <person name="Du X.Y."/>
            <person name="Qiu B.Y."/>
            <person name="Chen P.T."/>
            <person name="Zhang W."/>
            <person name="Slipinski A."/>
            <person name="Escalona H.E."/>
            <person name="Waterhouse R.M."/>
            <person name="Zwick A."/>
            <person name="Pang H."/>
        </authorList>
    </citation>
    <scope>NUCLEOTIDE SEQUENCE [LARGE SCALE GENOMIC DNA]</scope>
    <source>
        <strain evidence="7">SYSU2018</strain>
    </source>
</reference>
<dbReference type="Pfam" id="PF03227">
    <property type="entry name" value="GILT"/>
    <property type="match status" value="1"/>
</dbReference>
<dbReference type="Proteomes" id="UP001516400">
    <property type="component" value="Unassembled WGS sequence"/>
</dbReference>
<evidence type="ECO:0000256" key="4">
    <source>
        <dbReference type="ARBA" id="ARBA00022729"/>
    </source>
</evidence>